<dbReference type="Gene3D" id="3.40.1280.10">
    <property type="match status" value="1"/>
</dbReference>
<evidence type="ECO:0000259" key="14">
    <source>
        <dbReference type="Pfam" id="PF20260"/>
    </source>
</evidence>
<dbReference type="Pfam" id="PF04452">
    <property type="entry name" value="Methyltrans_RNA"/>
    <property type="match status" value="1"/>
</dbReference>
<dbReference type="Pfam" id="PF20260">
    <property type="entry name" value="PUA_4"/>
    <property type="match status" value="1"/>
</dbReference>
<feature type="domain" description="Ribosomal RNA small subunit methyltransferase E PUA-like" evidence="14">
    <location>
        <begin position="16"/>
        <end position="61"/>
    </location>
</feature>
<keyword evidence="6 12" id="KW-0698">rRNA processing</keyword>
<evidence type="ECO:0000259" key="13">
    <source>
        <dbReference type="Pfam" id="PF04452"/>
    </source>
</evidence>
<feature type="domain" description="Ribosomal RNA small subunit methyltransferase E methyltransferase" evidence="13">
    <location>
        <begin position="69"/>
        <end position="231"/>
    </location>
</feature>
<dbReference type="GO" id="GO:0070042">
    <property type="term" value="F:rRNA (uridine-N3-)-methyltransferase activity"/>
    <property type="evidence" value="ECO:0007669"/>
    <property type="project" value="TreeGrafter"/>
</dbReference>
<dbReference type="STRING" id="1276220.STAIW_v1c03810"/>
<dbReference type="GO" id="GO:0070475">
    <property type="term" value="P:rRNA base methylation"/>
    <property type="evidence" value="ECO:0007669"/>
    <property type="project" value="TreeGrafter"/>
</dbReference>
<dbReference type="HOGENOM" id="CLU_067442_4_0_14"/>
<dbReference type="PIRSF" id="PIRSF015601">
    <property type="entry name" value="MTase_slr0722"/>
    <property type="match status" value="1"/>
</dbReference>
<evidence type="ECO:0000256" key="4">
    <source>
        <dbReference type="ARBA" id="ARBA00013673"/>
    </source>
</evidence>
<evidence type="ECO:0000256" key="12">
    <source>
        <dbReference type="PIRNR" id="PIRNR015601"/>
    </source>
</evidence>
<dbReference type="PANTHER" id="PTHR30027:SF3">
    <property type="entry name" value="16S RRNA (URACIL(1498)-N(3))-METHYLTRANSFERASE"/>
    <property type="match status" value="1"/>
</dbReference>
<comment type="subcellular location">
    <subcellularLocation>
        <location evidence="1 12">Cytoplasm</location>
    </subcellularLocation>
</comment>
<dbReference type="SUPFAM" id="SSF88697">
    <property type="entry name" value="PUA domain-like"/>
    <property type="match status" value="1"/>
</dbReference>
<evidence type="ECO:0000256" key="9">
    <source>
        <dbReference type="ARBA" id="ARBA00022691"/>
    </source>
</evidence>
<evidence type="ECO:0000256" key="6">
    <source>
        <dbReference type="ARBA" id="ARBA00022552"/>
    </source>
</evidence>
<dbReference type="RefSeq" id="WP_020834170.1">
    <property type="nucleotide sequence ID" value="NC_021846.1"/>
</dbReference>
<keyword evidence="7 12" id="KW-0489">Methyltransferase</keyword>
<dbReference type="EC" id="2.1.1.193" evidence="3 12"/>
<comment type="function">
    <text evidence="10 12">Specifically methylates the N3 position of the uracil ring of uridine 1498 (m3U1498) in 16S rRNA. Acts on the fully assembled 30S ribosomal subunit.</text>
</comment>
<keyword evidence="16" id="KW-1185">Reference proteome</keyword>
<comment type="catalytic activity">
    <reaction evidence="11 12">
        <text>uridine(1498) in 16S rRNA + S-adenosyl-L-methionine = N(3)-methyluridine(1498) in 16S rRNA + S-adenosyl-L-homocysteine + H(+)</text>
        <dbReference type="Rhea" id="RHEA:42920"/>
        <dbReference type="Rhea" id="RHEA-COMP:10283"/>
        <dbReference type="Rhea" id="RHEA-COMP:10284"/>
        <dbReference type="ChEBI" id="CHEBI:15378"/>
        <dbReference type="ChEBI" id="CHEBI:57856"/>
        <dbReference type="ChEBI" id="CHEBI:59789"/>
        <dbReference type="ChEBI" id="CHEBI:65315"/>
        <dbReference type="ChEBI" id="CHEBI:74502"/>
        <dbReference type="EC" id="2.1.1.193"/>
    </reaction>
</comment>
<dbReference type="KEGG" id="stai:STAIW_v1c03810"/>
<dbReference type="Gene3D" id="2.40.240.20">
    <property type="entry name" value="Hypothetical PUA domain-like, domain 1"/>
    <property type="match status" value="1"/>
</dbReference>
<evidence type="ECO:0000256" key="10">
    <source>
        <dbReference type="ARBA" id="ARBA00025699"/>
    </source>
</evidence>
<gene>
    <name evidence="15" type="primary">rsmE</name>
    <name evidence="15" type="ORF">STAIW_v1c03810</name>
</gene>
<comment type="similarity">
    <text evidence="2 12">Belongs to the RNA methyltransferase RsmE family.</text>
</comment>
<dbReference type="InterPro" id="IPR029028">
    <property type="entry name" value="Alpha/beta_knot_MTases"/>
</dbReference>
<evidence type="ECO:0000256" key="7">
    <source>
        <dbReference type="ARBA" id="ARBA00022603"/>
    </source>
</evidence>
<proteinExistence type="inferred from homology"/>
<name>S5LWM0_9MOLU</name>
<dbReference type="InterPro" id="IPR015947">
    <property type="entry name" value="PUA-like_sf"/>
</dbReference>
<dbReference type="InterPro" id="IPR006700">
    <property type="entry name" value="RsmE"/>
</dbReference>
<dbReference type="CDD" id="cd18084">
    <property type="entry name" value="RsmE-like"/>
    <property type="match status" value="1"/>
</dbReference>
<reference evidence="15 16" key="1">
    <citation type="journal article" date="2013" name="Genome Biol. Evol.">
        <title>Comparison of metabolic capacities and inference of gene content evolution in mosquito-associated Spiroplasma diminutum and S. taiwanense.</title>
        <authorList>
            <person name="Lo W.S."/>
            <person name="Ku C."/>
            <person name="Chen L.L."/>
            <person name="Chang T.H."/>
            <person name="Kuo C.H."/>
        </authorList>
    </citation>
    <scope>NUCLEOTIDE SEQUENCE [LARGE SCALE GENOMIC DNA]</scope>
    <source>
        <strain evidence="15">CT-1</strain>
    </source>
</reference>
<organism evidence="15 16">
    <name type="scientific">Spiroplasma taiwanense CT-1</name>
    <dbReference type="NCBI Taxonomy" id="1276220"/>
    <lineage>
        <taxon>Bacteria</taxon>
        <taxon>Bacillati</taxon>
        <taxon>Mycoplasmatota</taxon>
        <taxon>Mollicutes</taxon>
        <taxon>Entomoplasmatales</taxon>
        <taxon>Spiroplasmataceae</taxon>
        <taxon>Spiroplasma</taxon>
    </lineage>
</organism>
<dbReference type="PATRIC" id="fig|1276220.3.peg.386"/>
<dbReference type="eggNOG" id="COG1385">
    <property type="taxonomic scope" value="Bacteria"/>
</dbReference>
<evidence type="ECO:0000313" key="16">
    <source>
        <dbReference type="Proteomes" id="UP000014984"/>
    </source>
</evidence>
<dbReference type="Proteomes" id="UP000014984">
    <property type="component" value="Chromosome"/>
</dbReference>
<evidence type="ECO:0000256" key="8">
    <source>
        <dbReference type="ARBA" id="ARBA00022679"/>
    </source>
</evidence>
<keyword evidence="8 12" id="KW-0808">Transferase</keyword>
<evidence type="ECO:0000256" key="3">
    <source>
        <dbReference type="ARBA" id="ARBA00012328"/>
    </source>
</evidence>
<dbReference type="GO" id="GO:0005737">
    <property type="term" value="C:cytoplasm"/>
    <property type="evidence" value="ECO:0007669"/>
    <property type="project" value="UniProtKB-SubCell"/>
</dbReference>
<dbReference type="InterPro" id="IPR046887">
    <property type="entry name" value="RsmE_PUA-like"/>
</dbReference>
<keyword evidence="5 12" id="KW-0963">Cytoplasm</keyword>
<keyword evidence="9 12" id="KW-0949">S-adenosyl-L-methionine</keyword>
<accession>S5LWM0</accession>
<evidence type="ECO:0000256" key="2">
    <source>
        <dbReference type="ARBA" id="ARBA00005528"/>
    </source>
</evidence>
<sequence>MHNYFTDNLKGDIFELSEKNYHHLKNVIKININEKIVCVYNSNKYLCKIVEISNEIYYAKIEKKLEFEESYIEINLIVGIIREQKWDFILQKATELGVTKIVPVEFKRNVVKIDFKKEENKISRWTNICKSSAEQSKRNFVPIIEPVIRNLNELVKYKADLNLVCWEEEKKLTFKKELKNKFSSISIVIGPEGGIERDELDLLKKIGYKSITLGENIMRAETVPLFIISCIKYEKS</sequence>
<dbReference type="EMBL" id="CP005074">
    <property type="protein sequence ID" value="AGR41031.1"/>
    <property type="molecule type" value="Genomic_DNA"/>
</dbReference>
<evidence type="ECO:0000313" key="15">
    <source>
        <dbReference type="EMBL" id="AGR41031.1"/>
    </source>
</evidence>
<dbReference type="SUPFAM" id="SSF75217">
    <property type="entry name" value="alpha/beta knot"/>
    <property type="match status" value="1"/>
</dbReference>
<dbReference type="InterPro" id="IPR029026">
    <property type="entry name" value="tRNA_m1G_MTases_N"/>
</dbReference>
<evidence type="ECO:0000256" key="1">
    <source>
        <dbReference type="ARBA" id="ARBA00004496"/>
    </source>
</evidence>
<evidence type="ECO:0000256" key="11">
    <source>
        <dbReference type="ARBA" id="ARBA00047944"/>
    </source>
</evidence>
<dbReference type="InterPro" id="IPR046886">
    <property type="entry name" value="RsmE_MTase_dom"/>
</dbReference>
<dbReference type="AlphaFoldDB" id="S5LWM0"/>
<dbReference type="NCBIfam" id="TIGR00046">
    <property type="entry name" value="RsmE family RNA methyltransferase"/>
    <property type="match status" value="1"/>
</dbReference>
<evidence type="ECO:0000256" key="5">
    <source>
        <dbReference type="ARBA" id="ARBA00022490"/>
    </source>
</evidence>
<dbReference type="PANTHER" id="PTHR30027">
    <property type="entry name" value="RIBOSOMAL RNA SMALL SUBUNIT METHYLTRANSFERASE E"/>
    <property type="match status" value="1"/>
</dbReference>
<protein>
    <recommendedName>
        <fullName evidence="4 12">Ribosomal RNA small subunit methyltransferase E</fullName>
        <ecNumber evidence="3 12">2.1.1.193</ecNumber>
    </recommendedName>
</protein>